<feature type="transmembrane region" description="Helical" evidence="17">
    <location>
        <begin position="78"/>
        <end position="105"/>
    </location>
</feature>
<comment type="pathway">
    <text evidence="2">Phospholipid metabolism; phosphatidylglycerol biosynthesis; phosphatidylglycerol from CDP-diacylglycerol: step 1/2.</text>
</comment>
<keyword evidence="13" id="KW-1208">Phospholipid metabolism</keyword>
<protein>
    <recommendedName>
        <fullName evidence="5 15">CDP-diacylglycerol--glycerol-3-phosphate 3-phosphatidyltransferase</fullName>
        <ecNumber evidence="4 15">2.7.8.5</ecNumber>
    </recommendedName>
</protein>
<dbReference type="EC" id="2.7.8.5" evidence="4 15"/>
<evidence type="ECO:0000256" key="5">
    <source>
        <dbReference type="ARBA" id="ARBA00014944"/>
    </source>
</evidence>
<keyword evidence="8 17" id="KW-0812">Transmembrane</keyword>
<evidence type="ECO:0000256" key="9">
    <source>
        <dbReference type="ARBA" id="ARBA00022989"/>
    </source>
</evidence>
<dbReference type="InterPro" id="IPR048254">
    <property type="entry name" value="CDP_ALCOHOL_P_TRANSF_CS"/>
</dbReference>
<sequence length="188" mass="21959">MDKYFMNFNIPVLLTVIRIILIPFFVLFFYLPFYGSSFISALLFVIGALTDWFDGFLARLWHQTTKFGAFLDPIADKIMVITALVIVIEYYHIWWVTLPSITMIIREFIITSIRGWLLAGGNHNFITVSILGKFKTASQMIALVGLLWRPNNQIEIFAIILLYITVILTFWSMLQYLLSLWYNLKNKN</sequence>
<keyword evidence="11 17" id="KW-0472">Membrane</keyword>
<dbReference type="PIRSF" id="PIRSF000847">
    <property type="entry name" value="Phos_ph_gly_syn"/>
    <property type="match status" value="1"/>
</dbReference>
<dbReference type="AlphaFoldDB" id="A0AAT9G4L6"/>
<keyword evidence="7 16" id="KW-0808">Transferase</keyword>
<evidence type="ECO:0000256" key="13">
    <source>
        <dbReference type="ARBA" id="ARBA00023264"/>
    </source>
</evidence>
<dbReference type="GO" id="GO:0046474">
    <property type="term" value="P:glycerophospholipid biosynthetic process"/>
    <property type="evidence" value="ECO:0007669"/>
    <property type="project" value="TreeGrafter"/>
</dbReference>
<dbReference type="GO" id="GO:0008444">
    <property type="term" value="F:CDP-diacylglycerol-glycerol-3-phosphate 3-phosphatidyltransferase activity"/>
    <property type="evidence" value="ECO:0007669"/>
    <property type="project" value="UniProtKB-UniRule"/>
</dbReference>
<evidence type="ECO:0000256" key="10">
    <source>
        <dbReference type="ARBA" id="ARBA00023098"/>
    </source>
</evidence>
<dbReference type="NCBIfam" id="TIGR00560">
    <property type="entry name" value="pgsA"/>
    <property type="match status" value="1"/>
</dbReference>
<dbReference type="EMBL" id="AP028961">
    <property type="protein sequence ID" value="BET44671.1"/>
    <property type="molecule type" value="Genomic_DNA"/>
</dbReference>
<dbReference type="GO" id="GO:0005886">
    <property type="term" value="C:plasma membrane"/>
    <property type="evidence" value="ECO:0007669"/>
    <property type="project" value="TreeGrafter"/>
</dbReference>
<dbReference type="PANTHER" id="PTHR14269">
    <property type="entry name" value="CDP-DIACYLGLYCEROL--GLYCEROL-3-PHOSPHATE 3-PHOSPHATIDYLTRANSFERASE-RELATED"/>
    <property type="match status" value="1"/>
</dbReference>
<evidence type="ECO:0000256" key="14">
    <source>
        <dbReference type="ARBA" id="ARBA00048586"/>
    </source>
</evidence>
<comment type="catalytic activity">
    <reaction evidence="14">
        <text>a CDP-1,2-diacyl-sn-glycerol + sn-glycerol 3-phosphate = a 1,2-diacyl-sn-glycero-3-phospho-(1'-sn-glycero-3'-phosphate) + CMP + H(+)</text>
        <dbReference type="Rhea" id="RHEA:12593"/>
        <dbReference type="ChEBI" id="CHEBI:15378"/>
        <dbReference type="ChEBI" id="CHEBI:57597"/>
        <dbReference type="ChEBI" id="CHEBI:58332"/>
        <dbReference type="ChEBI" id="CHEBI:60110"/>
        <dbReference type="ChEBI" id="CHEBI:60377"/>
        <dbReference type="EC" id="2.7.8.5"/>
    </reaction>
</comment>
<evidence type="ECO:0000256" key="7">
    <source>
        <dbReference type="ARBA" id="ARBA00022679"/>
    </source>
</evidence>
<accession>A0AAT9G4L6</accession>
<keyword evidence="6" id="KW-0444">Lipid biosynthesis</keyword>
<evidence type="ECO:0000256" key="3">
    <source>
        <dbReference type="ARBA" id="ARBA00010441"/>
    </source>
</evidence>
<evidence type="ECO:0000256" key="11">
    <source>
        <dbReference type="ARBA" id="ARBA00023136"/>
    </source>
</evidence>
<feature type="transmembrane region" description="Helical" evidence="17">
    <location>
        <begin position="160"/>
        <end position="182"/>
    </location>
</feature>
<evidence type="ECO:0000256" key="6">
    <source>
        <dbReference type="ARBA" id="ARBA00022516"/>
    </source>
</evidence>
<feature type="transmembrane region" description="Helical" evidence="17">
    <location>
        <begin position="37"/>
        <end position="57"/>
    </location>
</feature>
<evidence type="ECO:0000256" key="12">
    <source>
        <dbReference type="ARBA" id="ARBA00023209"/>
    </source>
</evidence>
<gene>
    <name evidence="18" type="primary">pgsA</name>
    <name evidence="18" type="ORF">ACHINZ_3430</name>
</gene>
<evidence type="ECO:0000256" key="17">
    <source>
        <dbReference type="SAM" id="Phobius"/>
    </source>
</evidence>
<evidence type="ECO:0000256" key="1">
    <source>
        <dbReference type="ARBA" id="ARBA00004141"/>
    </source>
</evidence>
<dbReference type="PANTHER" id="PTHR14269:SF62">
    <property type="entry name" value="CDP-DIACYLGLYCEROL--GLYCEROL-3-PHOSPHATE 3-PHOSPHATIDYLTRANSFERASE 1, CHLOROPLASTIC"/>
    <property type="match status" value="1"/>
</dbReference>
<evidence type="ECO:0000256" key="2">
    <source>
        <dbReference type="ARBA" id="ARBA00005042"/>
    </source>
</evidence>
<evidence type="ECO:0000256" key="8">
    <source>
        <dbReference type="ARBA" id="ARBA00022692"/>
    </source>
</evidence>
<keyword evidence="10" id="KW-0443">Lipid metabolism</keyword>
<dbReference type="InterPro" id="IPR043130">
    <property type="entry name" value="CDP-OH_PTrfase_TM_dom"/>
</dbReference>
<keyword evidence="12" id="KW-0594">Phospholipid biosynthesis</keyword>
<proteinExistence type="inferred from homology"/>
<evidence type="ECO:0000256" key="16">
    <source>
        <dbReference type="RuleBase" id="RU003750"/>
    </source>
</evidence>
<evidence type="ECO:0000256" key="15">
    <source>
        <dbReference type="NCBIfam" id="TIGR00560"/>
    </source>
</evidence>
<reference evidence="18" key="1">
    <citation type="journal article" date="2023" name="Front. Microbiol.">
        <title>Genome analysis of Candidatus Aschnera chinzeii, the bacterial endosymbiont of the blood-sucking bat fly Penicillidia jenynsii (Insecta: Diptera: Nycteribiidae).</title>
        <authorList>
            <person name="Koga R."/>
            <person name="Moriyama M."/>
            <person name="Nozaki T."/>
            <person name="Fukatsu T."/>
        </authorList>
    </citation>
    <scope>NUCLEOTIDE SEQUENCE</scope>
    <source>
        <strain evidence="18">Kw-01</strain>
    </source>
</reference>
<dbReference type="InterPro" id="IPR004570">
    <property type="entry name" value="Phosphatidylglycerol_P_synth"/>
</dbReference>
<reference evidence="18" key="2">
    <citation type="submission" date="2023-10" db="EMBL/GenBank/DDBJ databases">
        <authorList>
            <person name="Koga R."/>
            <person name="Fukatsu T."/>
        </authorList>
    </citation>
    <scope>NUCLEOTIDE SEQUENCE</scope>
    <source>
        <strain evidence="18">Kw-01</strain>
    </source>
</reference>
<evidence type="ECO:0000256" key="4">
    <source>
        <dbReference type="ARBA" id="ARBA00013170"/>
    </source>
</evidence>
<feature type="transmembrane region" description="Helical" evidence="17">
    <location>
        <begin position="12"/>
        <end position="31"/>
    </location>
</feature>
<keyword evidence="9 17" id="KW-1133">Transmembrane helix</keyword>
<dbReference type="PROSITE" id="PS00379">
    <property type="entry name" value="CDP_ALCOHOL_P_TRANSF"/>
    <property type="match status" value="1"/>
</dbReference>
<dbReference type="InterPro" id="IPR000462">
    <property type="entry name" value="CDP-OH_P_trans"/>
</dbReference>
<evidence type="ECO:0000313" key="18">
    <source>
        <dbReference type="EMBL" id="BET44671.1"/>
    </source>
</evidence>
<dbReference type="Pfam" id="PF01066">
    <property type="entry name" value="CDP-OH_P_transf"/>
    <property type="match status" value="1"/>
</dbReference>
<comment type="similarity">
    <text evidence="3 16">Belongs to the CDP-alcohol phosphatidyltransferase class-I family.</text>
</comment>
<dbReference type="Gene3D" id="1.20.120.1760">
    <property type="match status" value="1"/>
</dbReference>
<comment type="subcellular location">
    <subcellularLocation>
        <location evidence="1">Membrane</location>
        <topology evidence="1">Multi-pass membrane protein</topology>
    </subcellularLocation>
</comment>
<name>A0AAT9G4L6_9ENTR</name>
<feature type="transmembrane region" description="Helical" evidence="17">
    <location>
        <begin position="125"/>
        <end position="148"/>
    </location>
</feature>
<organism evidence="18">
    <name type="scientific">Candidatus Aschnera chinzeii</name>
    <dbReference type="NCBI Taxonomy" id="1485666"/>
    <lineage>
        <taxon>Bacteria</taxon>
        <taxon>Pseudomonadati</taxon>
        <taxon>Pseudomonadota</taxon>
        <taxon>Gammaproteobacteria</taxon>
        <taxon>Enterobacterales</taxon>
        <taxon>Enterobacteriaceae</taxon>
        <taxon>Candidatus Aschnera</taxon>
    </lineage>
</organism>
<dbReference type="InterPro" id="IPR050324">
    <property type="entry name" value="CDP-alcohol_PTase-I"/>
</dbReference>